<organism evidence="6 7">
    <name type="scientific">Anaeromyxobacter dehalogenans (strain 2CP-C)</name>
    <dbReference type="NCBI Taxonomy" id="290397"/>
    <lineage>
        <taxon>Bacteria</taxon>
        <taxon>Pseudomonadati</taxon>
        <taxon>Myxococcota</taxon>
        <taxon>Myxococcia</taxon>
        <taxon>Myxococcales</taxon>
        <taxon>Cystobacterineae</taxon>
        <taxon>Anaeromyxobacteraceae</taxon>
        <taxon>Anaeromyxobacter</taxon>
    </lineage>
</organism>
<dbReference type="HAMAP" id="MF_02087">
    <property type="entry name" value="PLP_homeostasis"/>
    <property type="match status" value="1"/>
</dbReference>
<dbReference type="Gene3D" id="3.20.20.10">
    <property type="entry name" value="Alanine racemase"/>
    <property type="match status" value="1"/>
</dbReference>
<evidence type="ECO:0000256" key="2">
    <source>
        <dbReference type="HAMAP-Rule" id="MF_02087"/>
    </source>
</evidence>
<sequence>MGAAVSIADRLAAIRAELPAGVTLVAVSKTQPPEAIREAYAAGQRDFGENYAQEWRAKADALADLPGLRWHFIGGLQTNKAKYLAGRVALVHAVDREELAAELSRRFGQKGATARVLLEVNVGGEASKEGCPPDRVEALAAAVRALPSVELAGLMCIPPPADDPRPHFRALRALRDRLGLRELSMGMSADWRIAVEEGATLVRVGSAIFGARPPHGARGGAGPATAT</sequence>
<dbReference type="InterPro" id="IPR001608">
    <property type="entry name" value="Ala_racemase_N"/>
</dbReference>
<dbReference type="EMBL" id="CP000251">
    <property type="protein sequence ID" value="ABC82273.1"/>
    <property type="molecule type" value="Genomic_DNA"/>
</dbReference>
<keyword evidence="1 2" id="KW-0663">Pyridoxal phosphate</keyword>
<dbReference type="STRING" id="290397.Adeh_2503"/>
<name>Q2IKU3_ANADE</name>
<dbReference type="Proteomes" id="UP000001935">
    <property type="component" value="Chromosome"/>
</dbReference>
<reference evidence="6" key="1">
    <citation type="submission" date="2006-01" db="EMBL/GenBank/DDBJ databases">
        <title>Complete sequence of Anaeromyxobacter dehalogenans 2CP-C.</title>
        <authorList>
            <consortium name="US DOE Joint Genome Institute"/>
            <person name="Copeland A."/>
            <person name="Lucas S."/>
            <person name="Lapidus A."/>
            <person name="Barry K."/>
            <person name="Detter J.C."/>
            <person name="Glavina T."/>
            <person name="Hammon N."/>
            <person name="Israni S."/>
            <person name="Pitluck S."/>
            <person name="Brettin T."/>
            <person name="Bruce D."/>
            <person name="Han C."/>
            <person name="Tapia R."/>
            <person name="Gilna P."/>
            <person name="Kiss H."/>
            <person name="Schmutz J."/>
            <person name="Larimer F."/>
            <person name="Land M."/>
            <person name="Kyrpides N."/>
            <person name="Anderson I."/>
            <person name="Sanford R.A."/>
            <person name="Ritalahti K.M."/>
            <person name="Thomas H.S."/>
            <person name="Kirby J.R."/>
            <person name="Zhulin I.B."/>
            <person name="Loeffler F.E."/>
            <person name="Richardson P."/>
        </authorList>
    </citation>
    <scope>NUCLEOTIDE SEQUENCE</scope>
    <source>
        <strain evidence="6">2CP-C</strain>
    </source>
</reference>
<dbReference type="PIRSF" id="PIRSF004848">
    <property type="entry name" value="YBL036c_PLPDEIII"/>
    <property type="match status" value="1"/>
</dbReference>
<comment type="cofactor">
    <cofactor evidence="3">
        <name>pyridoxal 5'-phosphate</name>
        <dbReference type="ChEBI" id="CHEBI:597326"/>
    </cofactor>
</comment>
<dbReference type="CDD" id="cd00635">
    <property type="entry name" value="PLPDE_III_YBL036c_like"/>
    <property type="match status" value="1"/>
</dbReference>
<dbReference type="KEGG" id="ade:Adeh_2503"/>
<dbReference type="FunFam" id="3.20.20.10:FF:000018">
    <property type="entry name" value="Pyridoxal phosphate homeostasis protein"/>
    <property type="match status" value="1"/>
</dbReference>
<dbReference type="SUPFAM" id="SSF51419">
    <property type="entry name" value="PLP-binding barrel"/>
    <property type="match status" value="1"/>
</dbReference>
<dbReference type="GO" id="GO:0030170">
    <property type="term" value="F:pyridoxal phosphate binding"/>
    <property type="evidence" value="ECO:0007669"/>
    <property type="project" value="UniProtKB-UniRule"/>
</dbReference>
<evidence type="ECO:0000256" key="3">
    <source>
        <dbReference type="PIRSR" id="PIRSR004848-1"/>
    </source>
</evidence>
<dbReference type="Pfam" id="PF01168">
    <property type="entry name" value="Ala_racemase_N"/>
    <property type="match status" value="1"/>
</dbReference>
<dbReference type="PANTHER" id="PTHR10146">
    <property type="entry name" value="PROLINE SYNTHETASE CO-TRANSCRIBED BACTERIAL HOMOLOG PROTEIN"/>
    <property type="match status" value="1"/>
</dbReference>
<accession>Q2IKU3</accession>
<evidence type="ECO:0000313" key="6">
    <source>
        <dbReference type="EMBL" id="ABC82273.1"/>
    </source>
</evidence>
<comment type="function">
    <text evidence="2">Pyridoxal 5'-phosphate (PLP)-binding protein, which is involved in PLP homeostasis.</text>
</comment>
<dbReference type="PROSITE" id="PS01211">
    <property type="entry name" value="UPF0001"/>
    <property type="match status" value="1"/>
</dbReference>
<evidence type="ECO:0000256" key="1">
    <source>
        <dbReference type="ARBA" id="ARBA00022898"/>
    </source>
</evidence>
<evidence type="ECO:0000259" key="5">
    <source>
        <dbReference type="Pfam" id="PF01168"/>
    </source>
</evidence>
<protein>
    <recommendedName>
        <fullName evidence="2">Pyridoxal phosphate homeostasis protein</fullName>
        <shortName evidence="2">PLP homeostasis protein</shortName>
    </recommendedName>
</protein>
<gene>
    <name evidence="6" type="ordered locus">Adeh_2503</name>
</gene>
<dbReference type="InterPro" id="IPR029066">
    <property type="entry name" value="PLP-binding_barrel"/>
</dbReference>
<dbReference type="HOGENOM" id="CLU_059988_1_1_7"/>
<comment type="similarity">
    <text evidence="2 4">Belongs to the pyridoxal phosphate-binding protein YggS/PROSC family.</text>
</comment>
<evidence type="ECO:0000256" key="4">
    <source>
        <dbReference type="RuleBase" id="RU004514"/>
    </source>
</evidence>
<dbReference type="PANTHER" id="PTHR10146:SF14">
    <property type="entry name" value="PYRIDOXAL PHOSPHATE HOMEOSTASIS PROTEIN"/>
    <property type="match status" value="1"/>
</dbReference>
<feature type="modified residue" description="N6-(pyridoxal phosphate)lysine" evidence="2 3">
    <location>
        <position position="29"/>
    </location>
</feature>
<dbReference type="eggNOG" id="COG0325">
    <property type="taxonomic scope" value="Bacteria"/>
</dbReference>
<dbReference type="NCBIfam" id="TIGR00044">
    <property type="entry name" value="YggS family pyridoxal phosphate-dependent enzyme"/>
    <property type="match status" value="1"/>
</dbReference>
<proteinExistence type="inferred from homology"/>
<dbReference type="InterPro" id="IPR011078">
    <property type="entry name" value="PyrdxlP_homeostasis"/>
</dbReference>
<dbReference type="AlphaFoldDB" id="Q2IKU3"/>
<feature type="domain" description="Alanine racemase N-terminal" evidence="5">
    <location>
        <begin position="7"/>
        <end position="213"/>
    </location>
</feature>
<evidence type="ECO:0000313" key="7">
    <source>
        <dbReference type="Proteomes" id="UP000001935"/>
    </source>
</evidence>